<keyword evidence="2" id="KW-1185">Reference proteome</keyword>
<comment type="caution">
    <text evidence="1">The sequence shown here is derived from an EMBL/GenBank/DDBJ whole genome shotgun (WGS) entry which is preliminary data.</text>
</comment>
<sequence length="164" mass="18806">MLRCDEGDIDLFFDSADCLSPQQELACDKFDYQVWLNEPGRVKERRQRFLHEMGFADTCSKNRMSECSGAVSSDDQVGDELVFSGGNTACDADDLFDELKGRPENNAEEAYEHFSFAPGIRLTEAEAREEHVDFDMGIKKRHKWWNWFVNSKKVGGEEVKPHQS</sequence>
<accession>A0ACB9M0P4</accession>
<protein>
    <submittedName>
        <fullName evidence="1">Uncharacterized protein</fullName>
    </submittedName>
</protein>
<gene>
    <name evidence="1" type="ORF">L6164_025028</name>
</gene>
<dbReference type="Proteomes" id="UP000828941">
    <property type="component" value="Chromosome 10"/>
</dbReference>
<name>A0ACB9M0P4_BAUVA</name>
<organism evidence="1 2">
    <name type="scientific">Bauhinia variegata</name>
    <name type="common">Purple orchid tree</name>
    <name type="synonym">Phanera variegata</name>
    <dbReference type="NCBI Taxonomy" id="167791"/>
    <lineage>
        <taxon>Eukaryota</taxon>
        <taxon>Viridiplantae</taxon>
        <taxon>Streptophyta</taxon>
        <taxon>Embryophyta</taxon>
        <taxon>Tracheophyta</taxon>
        <taxon>Spermatophyta</taxon>
        <taxon>Magnoliopsida</taxon>
        <taxon>eudicotyledons</taxon>
        <taxon>Gunneridae</taxon>
        <taxon>Pentapetalae</taxon>
        <taxon>rosids</taxon>
        <taxon>fabids</taxon>
        <taxon>Fabales</taxon>
        <taxon>Fabaceae</taxon>
        <taxon>Cercidoideae</taxon>
        <taxon>Cercideae</taxon>
        <taxon>Bauhiniinae</taxon>
        <taxon>Bauhinia</taxon>
    </lineage>
</organism>
<evidence type="ECO:0000313" key="1">
    <source>
        <dbReference type="EMBL" id="KAI4317126.1"/>
    </source>
</evidence>
<dbReference type="EMBL" id="CM039435">
    <property type="protein sequence ID" value="KAI4317126.1"/>
    <property type="molecule type" value="Genomic_DNA"/>
</dbReference>
<proteinExistence type="predicted"/>
<evidence type="ECO:0000313" key="2">
    <source>
        <dbReference type="Proteomes" id="UP000828941"/>
    </source>
</evidence>
<reference evidence="1 2" key="1">
    <citation type="journal article" date="2022" name="DNA Res.">
        <title>Chromosomal-level genome assembly of the orchid tree Bauhinia variegata (Leguminosae; Cercidoideae) supports the allotetraploid origin hypothesis of Bauhinia.</title>
        <authorList>
            <person name="Zhong Y."/>
            <person name="Chen Y."/>
            <person name="Zheng D."/>
            <person name="Pang J."/>
            <person name="Liu Y."/>
            <person name="Luo S."/>
            <person name="Meng S."/>
            <person name="Qian L."/>
            <person name="Wei D."/>
            <person name="Dai S."/>
            <person name="Zhou R."/>
        </authorList>
    </citation>
    <scope>NUCLEOTIDE SEQUENCE [LARGE SCALE GENOMIC DNA]</scope>
    <source>
        <strain evidence="1">BV-YZ2020</strain>
    </source>
</reference>